<dbReference type="Pfam" id="PF08327">
    <property type="entry name" value="AHSA1"/>
    <property type="match status" value="1"/>
</dbReference>
<evidence type="ECO:0000313" key="4">
    <source>
        <dbReference type="Proteomes" id="UP001560573"/>
    </source>
</evidence>
<evidence type="ECO:0000313" key="3">
    <source>
        <dbReference type="EMBL" id="MEX6689272.1"/>
    </source>
</evidence>
<proteinExistence type="inferred from homology"/>
<dbReference type="EMBL" id="JAULBC010000006">
    <property type="protein sequence ID" value="MEX6689272.1"/>
    <property type="molecule type" value="Genomic_DNA"/>
</dbReference>
<dbReference type="Gene3D" id="3.30.530.20">
    <property type="match status" value="1"/>
</dbReference>
<dbReference type="InterPro" id="IPR013538">
    <property type="entry name" value="ASHA1/2-like_C"/>
</dbReference>
<feature type="domain" description="Activator of Hsp90 ATPase homologue 1/2-like C-terminal" evidence="2">
    <location>
        <begin position="8"/>
        <end position="143"/>
    </location>
</feature>
<accession>A0ABV3ZHE3</accession>
<evidence type="ECO:0000256" key="1">
    <source>
        <dbReference type="ARBA" id="ARBA00006817"/>
    </source>
</evidence>
<protein>
    <submittedName>
        <fullName evidence="3">SRPBCC domain-containing protein</fullName>
    </submittedName>
</protein>
<organism evidence="3 4">
    <name type="scientific">Danxiaibacter flavus</name>
    <dbReference type="NCBI Taxonomy" id="3049108"/>
    <lineage>
        <taxon>Bacteria</taxon>
        <taxon>Pseudomonadati</taxon>
        <taxon>Bacteroidota</taxon>
        <taxon>Chitinophagia</taxon>
        <taxon>Chitinophagales</taxon>
        <taxon>Chitinophagaceae</taxon>
        <taxon>Danxiaibacter</taxon>
    </lineage>
</organism>
<dbReference type="SUPFAM" id="SSF55961">
    <property type="entry name" value="Bet v1-like"/>
    <property type="match status" value="1"/>
</dbReference>
<dbReference type="Proteomes" id="UP001560573">
    <property type="component" value="Unassembled WGS sequence"/>
</dbReference>
<evidence type="ECO:0000259" key="2">
    <source>
        <dbReference type="Pfam" id="PF08327"/>
    </source>
</evidence>
<reference evidence="3 4" key="1">
    <citation type="submission" date="2023-07" db="EMBL/GenBank/DDBJ databases">
        <authorList>
            <person name="Lian W.-H."/>
        </authorList>
    </citation>
    <scope>NUCLEOTIDE SEQUENCE [LARGE SCALE GENOMIC DNA]</scope>
    <source>
        <strain evidence="3 4">SYSU DXS3180</strain>
    </source>
</reference>
<dbReference type="RefSeq" id="WP_369330680.1">
    <property type="nucleotide sequence ID" value="NZ_JAULBC010000006.1"/>
</dbReference>
<dbReference type="CDD" id="cd07814">
    <property type="entry name" value="SRPBCC_CalC_Aha1-like"/>
    <property type="match status" value="1"/>
</dbReference>
<comment type="caution">
    <text evidence="3">The sequence shown here is derived from an EMBL/GenBank/DDBJ whole genome shotgun (WGS) entry which is preliminary data.</text>
</comment>
<dbReference type="InterPro" id="IPR023393">
    <property type="entry name" value="START-like_dom_sf"/>
</dbReference>
<name>A0ABV3ZHE3_9BACT</name>
<sequence>MDFTITINAPREKVWNTLWDDATYRKWTSAFAEGSRAETDWQEGSKILFLDGKGEGMVSVVAESRPNEFMSIKHLGIVSGGVESIDSDEAKQWAGALENYTLVNENGKTQLHVSMSGAEIPKEFEDYFKNTWPKALDKLKELSEQ</sequence>
<keyword evidence="4" id="KW-1185">Reference proteome</keyword>
<comment type="similarity">
    <text evidence="1">Belongs to the AHA1 family.</text>
</comment>
<gene>
    <name evidence="3" type="ORF">QTN47_17315</name>
</gene>